<accession>A0ABV9D5E5</accession>
<evidence type="ECO:0000313" key="3">
    <source>
        <dbReference type="Proteomes" id="UP001595955"/>
    </source>
</evidence>
<dbReference type="RefSeq" id="WP_127573333.1">
    <property type="nucleotide sequence ID" value="NZ_CP033325.1"/>
</dbReference>
<keyword evidence="1" id="KW-1133">Transmembrane helix</keyword>
<reference evidence="3" key="1">
    <citation type="journal article" date="2019" name="Int. J. Syst. Evol. Microbiol.">
        <title>The Global Catalogue of Microorganisms (GCM) 10K type strain sequencing project: providing services to taxonomists for standard genome sequencing and annotation.</title>
        <authorList>
            <consortium name="The Broad Institute Genomics Platform"/>
            <consortium name="The Broad Institute Genome Sequencing Center for Infectious Disease"/>
            <person name="Wu L."/>
            <person name="Ma J."/>
        </authorList>
    </citation>
    <scope>NUCLEOTIDE SEQUENCE [LARGE SCALE GENOMIC DNA]</scope>
    <source>
        <strain evidence="3">JCM 3369</strain>
    </source>
</reference>
<keyword evidence="1" id="KW-0812">Transmembrane</keyword>
<evidence type="ECO:0000256" key="1">
    <source>
        <dbReference type="SAM" id="Phobius"/>
    </source>
</evidence>
<sequence>MRAWTTVTRQGTALAAAVVLPALAAVLGGLVHVSRCVPVSDGVGRLAIHLALLRPAADCPSGSLGVGGEPDQVLALALVLTAPAALGSLVGVLGAVGAHGLVRRALAHLAHLAPWRHLPGALPSVVVPRLLSRTVERTVRSVAPARAPLLRGPPRLALA</sequence>
<dbReference type="Proteomes" id="UP001595955">
    <property type="component" value="Unassembled WGS sequence"/>
</dbReference>
<comment type="caution">
    <text evidence="2">The sequence shown here is derived from an EMBL/GenBank/DDBJ whole genome shotgun (WGS) entry which is preliminary data.</text>
</comment>
<organism evidence="2 3">
    <name type="scientific">Georgenia faecalis</name>
    <dbReference type="NCBI Taxonomy" id="2483799"/>
    <lineage>
        <taxon>Bacteria</taxon>
        <taxon>Bacillati</taxon>
        <taxon>Actinomycetota</taxon>
        <taxon>Actinomycetes</taxon>
        <taxon>Micrococcales</taxon>
        <taxon>Bogoriellaceae</taxon>
        <taxon>Georgenia</taxon>
    </lineage>
</organism>
<name>A0ABV9D5E5_9MICO</name>
<keyword evidence="3" id="KW-1185">Reference proteome</keyword>
<gene>
    <name evidence="2" type="ORF">ACFO3F_00765</name>
</gene>
<keyword evidence="1" id="KW-0472">Membrane</keyword>
<protein>
    <submittedName>
        <fullName evidence="2">Uncharacterized protein</fullName>
    </submittedName>
</protein>
<dbReference type="EMBL" id="JBHSGF010000001">
    <property type="protein sequence ID" value="MFC4553766.1"/>
    <property type="molecule type" value="Genomic_DNA"/>
</dbReference>
<proteinExistence type="predicted"/>
<evidence type="ECO:0000313" key="2">
    <source>
        <dbReference type="EMBL" id="MFC4553766.1"/>
    </source>
</evidence>
<feature type="transmembrane region" description="Helical" evidence="1">
    <location>
        <begin position="73"/>
        <end position="96"/>
    </location>
</feature>